<dbReference type="GO" id="GO:0005886">
    <property type="term" value="C:plasma membrane"/>
    <property type="evidence" value="ECO:0007669"/>
    <property type="project" value="UniProtKB-SubCell"/>
</dbReference>
<dbReference type="SUPFAM" id="SSF48695">
    <property type="entry name" value="Multiheme cytochromes"/>
    <property type="match status" value="1"/>
</dbReference>
<evidence type="ECO:0000256" key="3">
    <source>
        <dbReference type="ARBA" id="ARBA00022448"/>
    </source>
</evidence>
<gene>
    <name evidence="14" type="primary">nrfH</name>
    <name evidence="14" type="ORF">ENQ87_05220</name>
</gene>
<comment type="caution">
    <text evidence="14">The sequence shown here is derived from an EMBL/GenBank/DDBJ whole genome shotgun (WGS) entry which is preliminary data.</text>
</comment>
<evidence type="ECO:0000256" key="5">
    <source>
        <dbReference type="ARBA" id="ARBA00022617"/>
    </source>
</evidence>
<evidence type="ECO:0000256" key="10">
    <source>
        <dbReference type="ARBA" id="ARBA00023004"/>
    </source>
</evidence>
<keyword evidence="9 12" id="KW-1133">Transmembrane helix</keyword>
<organism evidence="14">
    <name type="scientific">Geobacter metallireducens</name>
    <dbReference type="NCBI Taxonomy" id="28232"/>
    <lineage>
        <taxon>Bacteria</taxon>
        <taxon>Pseudomonadati</taxon>
        <taxon>Thermodesulfobacteriota</taxon>
        <taxon>Desulfuromonadia</taxon>
        <taxon>Geobacterales</taxon>
        <taxon>Geobacteraceae</taxon>
        <taxon>Geobacter</taxon>
    </lineage>
</organism>
<dbReference type="InterPro" id="IPR017571">
    <property type="entry name" value="NrfH"/>
</dbReference>
<dbReference type="GO" id="GO:0009061">
    <property type="term" value="P:anaerobic respiration"/>
    <property type="evidence" value="ECO:0007669"/>
    <property type="project" value="TreeGrafter"/>
</dbReference>
<evidence type="ECO:0000256" key="6">
    <source>
        <dbReference type="ARBA" id="ARBA00022692"/>
    </source>
</evidence>
<name>A0A831U0H4_GEOME</name>
<evidence type="ECO:0000256" key="8">
    <source>
        <dbReference type="ARBA" id="ARBA00022982"/>
    </source>
</evidence>
<dbReference type="GO" id="GO:0042279">
    <property type="term" value="F:nitrite reductase (cytochrome, ammonia-forming) activity"/>
    <property type="evidence" value="ECO:0007669"/>
    <property type="project" value="UniProtKB-EC"/>
</dbReference>
<evidence type="ECO:0000256" key="12">
    <source>
        <dbReference type="SAM" id="Phobius"/>
    </source>
</evidence>
<evidence type="ECO:0000313" key="14">
    <source>
        <dbReference type="EMBL" id="HEN41768.1"/>
    </source>
</evidence>
<keyword evidence="14" id="KW-0560">Oxidoreductase</keyword>
<evidence type="ECO:0000256" key="11">
    <source>
        <dbReference type="ARBA" id="ARBA00023136"/>
    </source>
</evidence>
<protein>
    <submittedName>
        <fullName evidence="14">Cytochrome c nitrite reductase small subunit</fullName>
        <ecNumber evidence="14">1.7.2.2</ecNumber>
    </submittedName>
</protein>
<keyword evidence="4" id="KW-1003">Cell membrane</keyword>
<keyword evidence="3" id="KW-0813">Transport</keyword>
<evidence type="ECO:0000259" key="13">
    <source>
        <dbReference type="Pfam" id="PF03264"/>
    </source>
</evidence>
<feature type="domain" description="NapC/NirT cytochrome c N-terminal" evidence="13">
    <location>
        <begin position="14"/>
        <end position="145"/>
    </location>
</feature>
<evidence type="ECO:0000256" key="4">
    <source>
        <dbReference type="ARBA" id="ARBA00022475"/>
    </source>
</evidence>
<dbReference type="InterPro" id="IPR036280">
    <property type="entry name" value="Multihaem_cyt_sf"/>
</dbReference>
<reference evidence="14" key="1">
    <citation type="journal article" date="2020" name="mSystems">
        <title>Genome- and Community-Level Interaction Insights into Carbon Utilization and Element Cycling Functions of Hydrothermarchaeota in Hydrothermal Sediment.</title>
        <authorList>
            <person name="Zhou Z."/>
            <person name="Liu Y."/>
            <person name="Xu W."/>
            <person name="Pan J."/>
            <person name="Luo Z.H."/>
            <person name="Li M."/>
        </authorList>
    </citation>
    <scope>NUCLEOTIDE SEQUENCE [LARGE SCALE GENOMIC DNA]</scope>
    <source>
        <strain evidence="14">SpSt-349</strain>
    </source>
</reference>
<keyword evidence="6 12" id="KW-0812">Transmembrane</keyword>
<keyword evidence="10" id="KW-0408">Iron</keyword>
<keyword evidence="5" id="KW-0349">Heme</keyword>
<dbReference type="Pfam" id="PF03264">
    <property type="entry name" value="Cytochrom_NNT"/>
    <property type="match status" value="1"/>
</dbReference>
<dbReference type="EMBL" id="DSOV01000018">
    <property type="protein sequence ID" value="HEN41768.1"/>
    <property type="molecule type" value="Genomic_DNA"/>
</dbReference>
<dbReference type="InterPro" id="IPR005126">
    <property type="entry name" value="NapC/NirT_cyt_c_N"/>
</dbReference>
<evidence type="ECO:0000256" key="7">
    <source>
        <dbReference type="ARBA" id="ARBA00022723"/>
    </source>
</evidence>
<comment type="similarity">
    <text evidence="2">Belongs to the NapC/NirT/NrfH family.</text>
</comment>
<dbReference type="Gene3D" id="1.10.3820.10">
    <property type="entry name" value="Di-heme elbow motif domain"/>
    <property type="match status" value="1"/>
</dbReference>
<dbReference type="EC" id="1.7.2.2" evidence="14"/>
<dbReference type="InterPro" id="IPR051174">
    <property type="entry name" value="Cytochrome_c-type_ET"/>
</dbReference>
<sequence>MGSTGTGNRAIYLVTGALIVLAAGLFVLFGPPKLLAKSSTPDFCVGCHTMESQYESWIHTGAHRRIKCVDCHLPNENPAIHYLWKSIDGAKDAIVFYSGRVPEIIRLSDHGEKVLQKNCVRCHDTTVTHIDTERPCWKCHRRISHTRSGTMETL</sequence>
<dbReference type="InterPro" id="IPR038266">
    <property type="entry name" value="NapC/NirT_cytc_sf"/>
</dbReference>
<dbReference type="GO" id="GO:0046872">
    <property type="term" value="F:metal ion binding"/>
    <property type="evidence" value="ECO:0007669"/>
    <property type="project" value="UniProtKB-KW"/>
</dbReference>
<evidence type="ECO:0000256" key="1">
    <source>
        <dbReference type="ARBA" id="ARBA00004236"/>
    </source>
</evidence>
<comment type="subcellular location">
    <subcellularLocation>
        <location evidence="1">Cell membrane</location>
    </subcellularLocation>
</comment>
<dbReference type="NCBIfam" id="TIGR03153">
    <property type="entry name" value="cytochr_NrfH"/>
    <property type="match status" value="1"/>
</dbReference>
<evidence type="ECO:0000256" key="9">
    <source>
        <dbReference type="ARBA" id="ARBA00022989"/>
    </source>
</evidence>
<accession>A0A831U0H4</accession>
<dbReference type="PANTHER" id="PTHR30333">
    <property type="entry name" value="CYTOCHROME C-TYPE PROTEIN"/>
    <property type="match status" value="1"/>
</dbReference>
<dbReference type="AlphaFoldDB" id="A0A831U0H4"/>
<proteinExistence type="inferred from homology"/>
<evidence type="ECO:0000256" key="2">
    <source>
        <dbReference type="ARBA" id="ARBA00007395"/>
    </source>
</evidence>
<keyword evidence="11 12" id="KW-0472">Membrane</keyword>
<feature type="transmembrane region" description="Helical" evidence="12">
    <location>
        <begin position="12"/>
        <end position="29"/>
    </location>
</feature>
<keyword evidence="8" id="KW-0249">Electron transport</keyword>
<dbReference type="PANTHER" id="PTHR30333:SF1">
    <property type="entry name" value="CYTOCHROME C-TYPE PROTEIN NAPC"/>
    <property type="match status" value="1"/>
</dbReference>
<dbReference type="GO" id="GO:0022900">
    <property type="term" value="P:electron transport chain"/>
    <property type="evidence" value="ECO:0007669"/>
    <property type="project" value="InterPro"/>
</dbReference>
<dbReference type="GO" id="GO:0009055">
    <property type="term" value="F:electron transfer activity"/>
    <property type="evidence" value="ECO:0007669"/>
    <property type="project" value="TreeGrafter"/>
</dbReference>
<keyword evidence="7" id="KW-0479">Metal-binding</keyword>